<dbReference type="SUPFAM" id="SSF58104">
    <property type="entry name" value="Methyl-accepting chemotaxis protein (MCP) signaling domain"/>
    <property type="match status" value="1"/>
</dbReference>
<proteinExistence type="inferred from homology"/>
<dbReference type="CDD" id="cd06225">
    <property type="entry name" value="HAMP"/>
    <property type="match status" value="1"/>
</dbReference>
<dbReference type="GO" id="GO:0005886">
    <property type="term" value="C:plasma membrane"/>
    <property type="evidence" value="ECO:0007669"/>
    <property type="project" value="UniProtKB-SubCell"/>
</dbReference>
<feature type="coiled-coil region" evidence="10">
    <location>
        <begin position="440"/>
        <end position="467"/>
    </location>
</feature>
<dbReference type="CDD" id="cd12914">
    <property type="entry name" value="PDC1_DGC_like"/>
    <property type="match status" value="1"/>
</dbReference>
<dbReference type="EMBL" id="DF238840">
    <property type="protein sequence ID" value="GAF26078.1"/>
    <property type="molecule type" value="Genomic_DNA"/>
</dbReference>
<feature type="transmembrane region" description="Helical" evidence="11">
    <location>
        <begin position="20"/>
        <end position="41"/>
    </location>
</feature>
<keyword evidence="5 11" id="KW-1133">Transmembrane helix</keyword>
<keyword evidence="6 11" id="KW-0472">Membrane</keyword>
<keyword evidence="3" id="KW-0145">Chemotaxis</keyword>
<evidence type="ECO:0000259" key="13">
    <source>
        <dbReference type="PROSITE" id="PS50885"/>
    </source>
</evidence>
<evidence type="ECO:0000256" key="4">
    <source>
        <dbReference type="ARBA" id="ARBA00022692"/>
    </source>
</evidence>
<reference evidence="14" key="1">
    <citation type="journal article" date="2014" name="Gene">
        <title>Genome-guided analysis of transformation efficiency and carbon dioxide assimilation by Moorella thermoacetica Y72.</title>
        <authorList>
            <person name="Tsukahara K."/>
            <person name="Kita A."/>
            <person name="Nakashimada Y."/>
            <person name="Hoshino T."/>
            <person name="Murakami K."/>
        </authorList>
    </citation>
    <scope>NUCLEOTIDE SEQUENCE [LARGE SCALE GENOMIC DNA]</scope>
    <source>
        <strain evidence="14">Y72</strain>
    </source>
</reference>
<gene>
    <name evidence="14" type="ORF">MTY_1415</name>
</gene>
<dbReference type="CDD" id="cd12912">
    <property type="entry name" value="PDC2_MCP_like"/>
    <property type="match status" value="1"/>
</dbReference>
<keyword evidence="7 9" id="KW-0807">Transducer</keyword>
<dbReference type="GO" id="GO:0007165">
    <property type="term" value="P:signal transduction"/>
    <property type="evidence" value="ECO:0007669"/>
    <property type="project" value="UniProtKB-KW"/>
</dbReference>
<evidence type="ECO:0000256" key="1">
    <source>
        <dbReference type="ARBA" id="ARBA00004651"/>
    </source>
</evidence>
<dbReference type="InterPro" id="IPR004089">
    <property type="entry name" value="MCPsignal_dom"/>
</dbReference>
<evidence type="ECO:0000256" key="5">
    <source>
        <dbReference type="ARBA" id="ARBA00022989"/>
    </source>
</evidence>
<dbReference type="Pfam" id="PF00015">
    <property type="entry name" value="MCPsignal"/>
    <property type="match status" value="1"/>
</dbReference>
<name>A0A0S6UEP1_NEOTH</name>
<dbReference type="PANTHER" id="PTHR32089:SF112">
    <property type="entry name" value="LYSOZYME-LIKE PROTEIN-RELATED"/>
    <property type="match status" value="1"/>
</dbReference>
<dbReference type="Pfam" id="PF00672">
    <property type="entry name" value="HAMP"/>
    <property type="match status" value="1"/>
</dbReference>
<keyword evidence="10" id="KW-0175">Coiled coil</keyword>
<evidence type="ECO:0000256" key="3">
    <source>
        <dbReference type="ARBA" id="ARBA00022500"/>
    </source>
</evidence>
<comment type="similarity">
    <text evidence="8">Belongs to the methyl-accepting chemotaxis (MCP) protein family.</text>
</comment>
<feature type="transmembrane region" description="Helical" evidence="11">
    <location>
        <begin position="287"/>
        <end position="306"/>
    </location>
</feature>
<feature type="domain" description="HAMP" evidence="13">
    <location>
        <begin position="308"/>
        <end position="360"/>
    </location>
</feature>
<dbReference type="Proteomes" id="UP000063718">
    <property type="component" value="Unassembled WGS sequence"/>
</dbReference>
<keyword evidence="4 11" id="KW-0812">Transmembrane</keyword>
<evidence type="ECO:0000256" key="10">
    <source>
        <dbReference type="SAM" id="Coils"/>
    </source>
</evidence>
<comment type="subcellular location">
    <subcellularLocation>
        <location evidence="1">Cell membrane</location>
        <topology evidence="1">Multi-pass membrane protein</topology>
    </subcellularLocation>
</comment>
<dbReference type="AlphaFoldDB" id="A0A0S6UEP1"/>
<organism evidence="14">
    <name type="scientific">Moorella thermoacetica Y72</name>
    <dbReference type="NCBI Taxonomy" id="1325331"/>
    <lineage>
        <taxon>Bacteria</taxon>
        <taxon>Bacillati</taxon>
        <taxon>Bacillota</taxon>
        <taxon>Clostridia</taxon>
        <taxon>Neomoorellales</taxon>
        <taxon>Neomoorellaceae</taxon>
        <taxon>Neomoorella</taxon>
    </lineage>
</organism>
<evidence type="ECO:0000256" key="2">
    <source>
        <dbReference type="ARBA" id="ARBA00022475"/>
    </source>
</evidence>
<dbReference type="InterPro" id="IPR033479">
    <property type="entry name" value="dCache_1"/>
</dbReference>
<dbReference type="InterPro" id="IPR003660">
    <property type="entry name" value="HAMP_dom"/>
</dbReference>
<evidence type="ECO:0000256" key="9">
    <source>
        <dbReference type="PROSITE-ProRule" id="PRU00284"/>
    </source>
</evidence>
<dbReference type="Gene3D" id="3.30.450.20">
    <property type="entry name" value="PAS domain"/>
    <property type="match status" value="1"/>
</dbReference>
<dbReference type="PANTHER" id="PTHR32089">
    <property type="entry name" value="METHYL-ACCEPTING CHEMOTAXIS PROTEIN MCPB"/>
    <property type="match status" value="1"/>
</dbReference>
<feature type="domain" description="Methyl-accepting transducer" evidence="12">
    <location>
        <begin position="379"/>
        <end position="636"/>
    </location>
</feature>
<dbReference type="PROSITE" id="PS50885">
    <property type="entry name" value="HAMP"/>
    <property type="match status" value="1"/>
</dbReference>
<dbReference type="SMART" id="SM00283">
    <property type="entry name" value="MA"/>
    <property type="match status" value="1"/>
</dbReference>
<evidence type="ECO:0000256" key="8">
    <source>
        <dbReference type="ARBA" id="ARBA00029447"/>
    </source>
</evidence>
<evidence type="ECO:0000256" key="6">
    <source>
        <dbReference type="ARBA" id="ARBA00023136"/>
    </source>
</evidence>
<dbReference type="SMART" id="SM00304">
    <property type="entry name" value="HAMP"/>
    <property type="match status" value="1"/>
</dbReference>
<evidence type="ECO:0000256" key="7">
    <source>
        <dbReference type="ARBA" id="ARBA00023224"/>
    </source>
</evidence>
<dbReference type="CDD" id="cd11386">
    <property type="entry name" value="MCP_signal"/>
    <property type="match status" value="1"/>
</dbReference>
<keyword evidence="2" id="KW-1003">Cell membrane</keyword>
<evidence type="ECO:0000256" key="11">
    <source>
        <dbReference type="SAM" id="Phobius"/>
    </source>
</evidence>
<dbReference type="Pfam" id="PF02743">
    <property type="entry name" value="dCache_1"/>
    <property type="match status" value="1"/>
</dbReference>
<evidence type="ECO:0000313" key="14">
    <source>
        <dbReference type="EMBL" id="GAF26078.1"/>
    </source>
</evidence>
<accession>A0A0S6UEP1</accession>
<dbReference type="PROSITE" id="PS50111">
    <property type="entry name" value="CHEMOTAXIS_TRANSDUC_2"/>
    <property type="match status" value="1"/>
</dbReference>
<dbReference type="Gene3D" id="1.10.287.950">
    <property type="entry name" value="Methyl-accepting chemotaxis protein"/>
    <property type="match status" value="1"/>
</dbReference>
<sequence length="665" mass="71519">MREEKAVKNKILNSIQGRLLVLFLILSLVPAITLSLVNYYFSRQQFTSNTYMTLNQITASIAGNVDDWVNSRLQKLEKNSTAPELQSGDKEKIRAFVKMVADQNPDADLVFFAGPDGMSVPSSGPEVNVTDRDYYQQAIKGKENVSNLIVKKDDGHKVIAMAVPVKGPNGVIGVFATFFNSQTLLQQVKNNKYGQTGYAFMIDGTGTVMAHQDEQKVLKENLTQTESTSLNAVAKKMLQGQAGEDEFDRNGVRSLVAYAPVKTTGWTVALTVPYAEVYAGVSAMGRFNLILIILAALLIAVIALFISRQIAKPIIALARQADVLATGDLRVEINTGYHGELGILGRSLKTMVDNLRAIVQKVQESAGQIASAAQEFSASTEEASKSVEQMTTAVQDMAKGASEQAAQSQEMAERISSISSIITMTANKIESATRFSEEAREHTEDGLQIVERQNQKMQENLAAAMNVSEAINDLARQAQEVGRILETISSIADQTNLLALNAAIEAARAGEHGRGFAVVADEVRKLAEGSAQATEEIAQIVEKIQMGARGAVAEMDKARQIVDEQKEAVSNTNVLFQSIADKIKTVAASLEEIAAGAEKLKADAQSITENIHEVSAVAEENAAGAEEISASSEEQSAAVEEIAASANSLASLGQELSQAVSQFKL</sequence>
<evidence type="ECO:0000259" key="12">
    <source>
        <dbReference type="PROSITE" id="PS50111"/>
    </source>
</evidence>
<protein>
    <submittedName>
        <fullName evidence="14">Methyl-accepting chemotaxis protein</fullName>
    </submittedName>
</protein>
<dbReference type="GO" id="GO:0006935">
    <property type="term" value="P:chemotaxis"/>
    <property type="evidence" value="ECO:0007669"/>
    <property type="project" value="UniProtKB-KW"/>
</dbReference>